<gene>
    <name evidence="3" type="ORF">GCM10010124_27380</name>
</gene>
<sequence length="380" mass="37823">MSTAEPGWSARRPVAGGLLLLFAGCWTLATAQVRVTGLALAEGPAGLAAWLVPAALLLSGIGVWAAPRHRLAWAAVGGLAALGALVGLNLGGLVVGTLAGILGVAFTAGWVPRVPPDPAAPAASAARHRRAAAREVPRGRRAAAPEGSRRRSPGQRLGPAAAVLLAVVPAGLLAPAAGRPALALPCPPGVTPAAGAAHAVDAARRSAAARPRVPAVPAAGARDPDDGCTAADIRRPGPVVPLEAPAGGPTVAGQQALLTGGAVDMAGLSYDGVVELPTRAGRVRALRFTMDSSTATDVELRLRGPRGATVVSGASLTFQGNVTLYATRLAGAVAGAPVEYTPAAPPPQLTGMSLTSPSLDVVAVRSDRLTMPALALTHED</sequence>
<feature type="transmembrane region" description="Helical" evidence="2">
    <location>
        <begin position="47"/>
        <end position="66"/>
    </location>
</feature>
<keyword evidence="2" id="KW-0472">Membrane</keyword>
<organism evidence="3 4">
    <name type="scientific">Pilimelia terevasa</name>
    <dbReference type="NCBI Taxonomy" id="53372"/>
    <lineage>
        <taxon>Bacteria</taxon>
        <taxon>Bacillati</taxon>
        <taxon>Actinomycetota</taxon>
        <taxon>Actinomycetes</taxon>
        <taxon>Micromonosporales</taxon>
        <taxon>Micromonosporaceae</taxon>
        <taxon>Pilimelia</taxon>
    </lineage>
</organism>
<evidence type="ECO:0000313" key="3">
    <source>
        <dbReference type="EMBL" id="GGK33176.1"/>
    </source>
</evidence>
<feature type="compositionally biased region" description="Low complexity" evidence="1">
    <location>
        <begin position="205"/>
        <end position="221"/>
    </location>
</feature>
<dbReference type="RefSeq" id="WP_189114677.1">
    <property type="nucleotide sequence ID" value="NZ_BMQC01000008.1"/>
</dbReference>
<dbReference type="EMBL" id="BMQC01000008">
    <property type="protein sequence ID" value="GGK33176.1"/>
    <property type="molecule type" value="Genomic_DNA"/>
</dbReference>
<feature type="transmembrane region" description="Helical" evidence="2">
    <location>
        <begin position="71"/>
        <end position="88"/>
    </location>
</feature>
<dbReference type="Proteomes" id="UP000662200">
    <property type="component" value="Unassembled WGS sequence"/>
</dbReference>
<dbReference type="Pfam" id="PF19609">
    <property type="entry name" value="DUF6114"/>
    <property type="match status" value="1"/>
</dbReference>
<name>A0A8J3BMI1_9ACTN</name>
<dbReference type="InterPro" id="IPR046096">
    <property type="entry name" value="DUF6114"/>
</dbReference>
<evidence type="ECO:0000256" key="2">
    <source>
        <dbReference type="SAM" id="Phobius"/>
    </source>
</evidence>
<reference evidence="3" key="1">
    <citation type="journal article" date="2014" name="Int. J. Syst. Evol. Microbiol.">
        <title>Complete genome sequence of Corynebacterium casei LMG S-19264T (=DSM 44701T), isolated from a smear-ripened cheese.</title>
        <authorList>
            <consortium name="US DOE Joint Genome Institute (JGI-PGF)"/>
            <person name="Walter F."/>
            <person name="Albersmeier A."/>
            <person name="Kalinowski J."/>
            <person name="Ruckert C."/>
        </authorList>
    </citation>
    <scope>NUCLEOTIDE SEQUENCE</scope>
    <source>
        <strain evidence="3">JCM 3091</strain>
    </source>
</reference>
<keyword evidence="2" id="KW-0812">Transmembrane</keyword>
<accession>A0A8J3BMI1</accession>
<protein>
    <submittedName>
        <fullName evidence="3">Uncharacterized protein</fullName>
    </submittedName>
</protein>
<reference evidence="3" key="2">
    <citation type="submission" date="2020-09" db="EMBL/GenBank/DDBJ databases">
        <authorList>
            <person name="Sun Q."/>
            <person name="Ohkuma M."/>
        </authorList>
    </citation>
    <scope>NUCLEOTIDE SEQUENCE</scope>
    <source>
        <strain evidence="3">JCM 3091</strain>
    </source>
</reference>
<evidence type="ECO:0000313" key="4">
    <source>
        <dbReference type="Proteomes" id="UP000662200"/>
    </source>
</evidence>
<feature type="region of interest" description="Disordered" evidence="1">
    <location>
        <begin position="205"/>
        <end position="227"/>
    </location>
</feature>
<dbReference type="AlphaFoldDB" id="A0A8J3BMI1"/>
<keyword evidence="4" id="KW-1185">Reference proteome</keyword>
<comment type="caution">
    <text evidence="3">The sequence shown here is derived from an EMBL/GenBank/DDBJ whole genome shotgun (WGS) entry which is preliminary data.</text>
</comment>
<feature type="region of interest" description="Disordered" evidence="1">
    <location>
        <begin position="118"/>
        <end position="155"/>
    </location>
</feature>
<keyword evidence="2" id="KW-1133">Transmembrane helix</keyword>
<proteinExistence type="predicted"/>
<evidence type="ECO:0000256" key="1">
    <source>
        <dbReference type="SAM" id="MobiDB-lite"/>
    </source>
</evidence>